<comment type="caution">
    <text evidence="2">Lacks conserved residue(s) required for the propagation of feature annotation.</text>
</comment>
<feature type="transmembrane region" description="Helical" evidence="2">
    <location>
        <begin position="402"/>
        <end position="425"/>
    </location>
</feature>
<feature type="transmembrane region" description="Helical" evidence="2">
    <location>
        <begin position="7"/>
        <end position="28"/>
    </location>
</feature>
<keyword evidence="2" id="KW-0406">Ion transport</keyword>
<feature type="transmembrane region" description="Helical" evidence="2">
    <location>
        <begin position="437"/>
        <end position="460"/>
    </location>
</feature>
<dbReference type="GO" id="GO:0015347">
    <property type="term" value="F:sodium-independent organic anion transmembrane transporter activity"/>
    <property type="evidence" value="ECO:0007669"/>
    <property type="project" value="TreeGrafter"/>
</dbReference>
<dbReference type="GO" id="GO:0006811">
    <property type="term" value="P:monoatomic ion transport"/>
    <property type="evidence" value="ECO:0007669"/>
    <property type="project" value="UniProtKB-KW"/>
</dbReference>
<keyword evidence="2" id="KW-1133">Transmembrane helix</keyword>
<dbReference type="PANTHER" id="PTHR11388:SF150">
    <property type="entry name" value="SOLUTE CARRIER ORGANIC ANION TRANSPORTER FAMILY MEMBER"/>
    <property type="match status" value="1"/>
</dbReference>
<comment type="subcellular location">
    <subcellularLocation>
        <location evidence="2">Cell membrane</location>
        <topology evidence="2">Multi-pass membrane protein</topology>
    </subcellularLocation>
</comment>
<keyword evidence="2" id="KW-0472">Membrane</keyword>
<evidence type="ECO:0000256" key="3">
    <source>
        <dbReference type="SAM" id="MobiDB-lite"/>
    </source>
</evidence>
<dbReference type="GO" id="GO:0043252">
    <property type="term" value="P:sodium-independent organic anion transport"/>
    <property type="evidence" value="ECO:0007669"/>
    <property type="project" value="TreeGrafter"/>
</dbReference>
<accession>A0AA36DNL5</accession>
<feature type="transmembrane region" description="Helical" evidence="2">
    <location>
        <begin position="48"/>
        <end position="69"/>
    </location>
</feature>
<dbReference type="AlphaFoldDB" id="A0AA36DNL5"/>
<keyword evidence="2" id="KW-0813">Transport</keyword>
<protein>
    <recommendedName>
        <fullName evidence="2">Solute carrier organic anion transporter family member</fullName>
    </recommendedName>
</protein>
<dbReference type="InterPro" id="IPR036259">
    <property type="entry name" value="MFS_trans_sf"/>
</dbReference>
<dbReference type="Gene3D" id="1.20.1250.20">
    <property type="entry name" value="MFS general substrate transporter like domains"/>
    <property type="match status" value="1"/>
</dbReference>
<feature type="region of interest" description="Disordered" evidence="3">
    <location>
        <begin position="729"/>
        <end position="750"/>
    </location>
</feature>
<evidence type="ECO:0000313" key="4">
    <source>
        <dbReference type="EMBL" id="CAJ0590981.1"/>
    </source>
</evidence>
<feature type="transmembrane region" description="Helical" evidence="2">
    <location>
        <begin position="632"/>
        <end position="651"/>
    </location>
</feature>
<dbReference type="EMBL" id="CATQJL010000001">
    <property type="protein sequence ID" value="CAJ0590981.1"/>
    <property type="molecule type" value="Genomic_DNA"/>
</dbReference>
<dbReference type="Pfam" id="PF03137">
    <property type="entry name" value="OATP"/>
    <property type="match status" value="1"/>
</dbReference>
<feature type="transmembrane region" description="Helical" evidence="2">
    <location>
        <begin position="235"/>
        <end position="257"/>
    </location>
</feature>
<dbReference type="Proteomes" id="UP001176961">
    <property type="component" value="Unassembled WGS sequence"/>
</dbReference>
<feature type="transmembrane region" description="Helical" evidence="2">
    <location>
        <begin position="598"/>
        <end position="620"/>
    </location>
</feature>
<sequence>MKIERKIACFFFIFASVYFLESIGGFYMTSAVVYIEKQFQIPSRLSGTMVSAGDFAYIPVVVFTSYFGGKGNRARWIGGGCMLIAIANLLISSSNFLFPVETFHVNSSYIPNSLGYEVNRFMLNISTDSEWFSKTLKEVDPTDIILSANVGPLHTNNSKKFIKYRSFCYNNSNSKICDKMESRISEKHAIDESDVSAVRVLTSLPYSFCHNVINKLRQEHIADECKKETSSLGPFMMIFGGLMLLGVGRTMPFSLGLPLMDDNVKKSNLPLFFACMFFVRILGPVIGLLIGSKLNEIYYTFDPPRGLTPLDPMWIGCWWLGFLIFGGVLFFPSLALFLFPSDNLDEAEFEKAKPNDESKPFKPGKRLNLFDKHMQVRRERTTAKEKAQEFIDVVRGLLRNPIYAGACLGRIIDVLAFKGFFVFLAKYLEIQFGVPQFIIQKYLAGTGVVSFALGVSVGSFCMKKFRLQGRQAALWVATCSLVAAMVPVLNAFVGCKSVIGEIGVKAVANNFTFPSCRPDCLCDGMPFYPVCNNKGDIFYSPCQAGCPLSGANFTVFSKLEKGTPLVFTECECANSDNFAVSRDYCPVEHCNSQFNTFFIFQAIGAIFAGLSVVPGMLIVLRCVPPEHRSISLGFSGFLVSLLATLPSPVLWGKIIDMSCLVWQDVCSTTGACAIYDTDELRIRIHAIYACLRAISLFSDVWVVYWAKGLKLVEDVEGKKDDLTSKELEPLNKEENVHSKPHVLDERLLKD</sequence>
<keyword evidence="2" id="KW-0812">Transmembrane</keyword>
<gene>
    <name evidence="4" type="ORF">CYNAS_LOCUS2964</name>
</gene>
<dbReference type="NCBIfam" id="TIGR00805">
    <property type="entry name" value="oat"/>
    <property type="match status" value="1"/>
</dbReference>
<name>A0AA36DNL5_CYLNA</name>
<evidence type="ECO:0000256" key="2">
    <source>
        <dbReference type="RuleBase" id="RU362056"/>
    </source>
</evidence>
<evidence type="ECO:0000313" key="5">
    <source>
        <dbReference type="Proteomes" id="UP001176961"/>
    </source>
</evidence>
<comment type="similarity">
    <text evidence="2">Belongs to the organo anion transporter (TC 2.A.60) family.</text>
</comment>
<feature type="transmembrane region" description="Helical" evidence="2">
    <location>
        <begin position="76"/>
        <end position="98"/>
    </location>
</feature>
<dbReference type="InterPro" id="IPR004156">
    <property type="entry name" value="OATP"/>
</dbReference>
<feature type="transmembrane region" description="Helical" evidence="2">
    <location>
        <begin position="472"/>
        <end position="493"/>
    </location>
</feature>
<dbReference type="PANTHER" id="PTHR11388">
    <property type="entry name" value="ORGANIC ANION TRANSPORTER"/>
    <property type="match status" value="1"/>
</dbReference>
<proteinExistence type="inferred from homology"/>
<organism evidence="4 5">
    <name type="scientific">Cylicocyclus nassatus</name>
    <name type="common">Nematode worm</name>
    <dbReference type="NCBI Taxonomy" id="53992"/>
    <lineage>
        <taxon>Eukaryota</taxon>
        <taxon>Metazoa</taxon>
        <taxon>Ecdysozoa</taxon>
        <taxon>Nematoda</taxon>
        <taxon>Chromadorea</taxon>
        <taxon>Rhabditida</taxon>
        <taxon>Rhabditina</taxon>
        <taxon>Rhabditomorpha</taxon>
        <taxon>Strongyloidea</taxon>
        <taxon>Strongylidae</taxon>
        <taxon>Cylicocyclus</taxon>
    </lineage>
</organism>
<dbReference type="CDD" id="cd17336">
    <property type="entry name" value="MFS_SLCO_OATP"/>
    <property type="match status" value="1"/>
</dbReference>
<dbReference type="GO" id="GO:0016323">
    <property type="term" value="C:basolateral plasma membrane"/>
    <property type="evidence" value="ECO:0007669"/>
    <property type="project" value="TreeGrafter"/>
</dbReference>
<evidence type="ECO:0000256" key="1">
    <source>
        <dbReference type="ARBA" id="ARBA00023157"/>
    </source>
</evidence>
<feature type="transmembrane region" description="Helical" evidence="2">
    <location>
        <begin position="269"/>
        <end position="292"/>
    </location>
</feature>
<reference evidence="4" key="1">
    <citation type="submission" date="2023-07" db="EMBL/GenBank/DDBJ databases">
        <authorList>
            <consortium name="CYATHOMIX"/>
        </authorList>
    </citation>
    <scope>NUCLEOTIDE SEQUENCE</scope>
    <source>
        <strain evidence="4">N/A</strain>
    </source>
</reference>
<comment type="caution">
    <text evidence="4">The sequence shown here is derived from an EMBL/GenBank/DDBJ whole genome shotgun (WGS) entry which is preliminary data.</text>
</comment>
<keyword evidence="1" id="KW-1015">Disulfide bond</keyword>
<feature type="transmembrane region" description="Helical" evidence="2">
    <location>
        <begin position="312"/>
        <end position="339"/>
    </location>
</feature>
<dbReference type="SUPFAM" id="SSF103473">
    <property type="entry name" value="MFS general substrate transporter"/>
    <property type="match status" value="1"/>
</dbReference>
<keyword evidence="5" id="KW-1185">Reference proteome</keyword>